<dbReference type="AlphaFoldDB" id="U1PHL4"/>
<gene>
    <name evidence="2" type="ORF">J07HQW1_03200</name>
</gene>
<organism evidence="2 3">
    <name type="scientific">Haloquadratum walsbyi J07HQW1</name>
    <dbReference type="NCBI Taxonomy" id="1238424"/>
    <lineage>
        <taxon>Archaea</taxon>
        <taxon>Methanobacteriati</taxon>
        <taxon>Methanobacteriota</taxon>
        <taxon>Stenosarchaea group</taxon>
        <taxon>Halobacteria</taxon>
        <taxon>Halobacteriales</taxon>
        <taxon>Haloferacaceae</taxon>
        <taxon>Haloquadratum</taxon>
    </lineage>
</organism>
<dbReference type="HOGENOM" id="CLU_2930168_0_0_2"/>
<sequence>MQRQKKSSKNSRSIDEDEGETTDETDSDPDDGPPTDNTENNTTGSDRSTALGSRDNFWGG</sequence>
<name>U1PHL4_9EURY</name>
<evidence type="ECO:0000313" key="2">
    <source>
        <dbReference type="EMBL" id="ERG93142.1"/>
    </source>
</evidence>
<feature type="region of interest" description="Disordered" evidence="1">
    <location>
        <begin position="1"/>
        <end position="60"/>
    </location>
</feature>
<dbReference type="STRING" id="1238424.J07HQW1_03200"/>
<accession>U1PHL4</accession>
<protein>
    <submittedName>
        <fullName evidence="2">Uncharacterized protein</fullName>
    </submittedName>
</protein>
<feature type="compositionally biased region" description="Acidic residues" evidence="1">
    <location>
        <begin position="15"/>
        <end position="33"/>
    </location>
</feature>
<feature type="compositionally biased region" description="Low complexity" evidence="1">
    <location>
        <begin position="34"/>
        <end position="44"/>
    </location>
</feature>
<proteinExistence type="predicted"/>
<evidence type="ECO:0000256" key="1">
    <source>
        <dbReference type="SAM" id="MobiDB-lite"/>
    </source>
</evidence>
<dbReference type="Proteomes" id="UP000030649">
    <property type="component" value="Unassembled WGS sequence"/>
</dbReference>
<dbReference type="EMBL" id="KE356560">
    <property type="protein sequence ID" value="ERG93142.1"/>
    <property type="molecule type" value="Genomic_DNA"/>
</dbReference>
<reference evidence="2 3" key="1">
    <citation type="journal article" date="2013" name="PLoS ONE">
        <title>Assembly-driven community genomics of a hypersaline microbial ecosystem.</title>
        <authorList>
            <person name="Podell S."/>
            <person name="Ugalde J.A."/>
            <person name="Narasingarao P."/>
            <person name="Banfield J.F."/>
            <person name="Heidelberg K.B."/>
            <person name="Allen E.E."/>
        </authorList>
    </citation>
    <scope>NUCLEOTIDE SEQUENCE [LARGE SCALE GENOMIC DNA]</scope>
    <source>
        <strain evidence="3">J07HQW1</strain>
    </source>
</reference>
<evidence type="ECO:0000313" key="3">
    <source>
        <dbReference type="Proteomes" id="UP000030649"/>
    </source>
</evidence>